<name>A0A8T0EP98_ARGBR</name>
<sequence length="146" mass="15688">MGMLISVRSGNPICVVDTKSVISNRFFLSRITSAPLVEAVVVNSKMGSKSSIGFGTIDATGFLTFMSLPKGVKLPTSMTSWRISPATTNFGMSVYQAVAALPHINKLGHPKSAPSIIQPSSLLNFIKNRGRCNKDPMIMLFPSRGN</sequence>
<organism evidence="1 2">
    <name type="scientific">Argiope bruennichi</name>
    <name type="common">Wasp spider</name>
    <name type="synonym">Aranea bruennichi</name>
    <dbReference type="NCBI Taxonomy" id="94029"/>
    <lineage>
        <taxon>Eukaryota</taxon>
        <taxon>Metazoa</taxon>
        <taxon>Ecdysozoa</taxon>
        <taxon>Arthropoda</taxon>
        <taxon>Chelicerata</taxon>
        <taxon>Arachnida</taxon>
        <taxon>Araneae</taxon>
        <taxon>Araneomorphae</taxon>
        <taxon>Entelegynae</taxon>
        <taxon>Araneoidea</taxon>
        <taxon>Araneidae</taxon>
        <taxon>Argiope</taxon>
    </lineage>
</organism>
<reference evidence="1" key="2">
    <citation type="submission" date="2020-06" db="EMBL/GenBank/DDBJ databases">
        <authorList>
            <person name="Sheffer M."/>
        </authorList>
    </citation>
    <scope>NUCLEOTIDE SEQUENCE</scope>
</reference>
<accession>A0A8T0EP98</accession>
<dbReference type="AlphaFoldDB" id="A0A8T0EP98"/>
<evidence type="ECO:0000313" key="1">
    <source>
        <dbReference type="EMBL" id="KAF8774009.1"/>
    </source>
</evidence>
<comment type="caution">
    <text evidence="1">The sequence shown here is derived from an EMBL/GenBank/DDBJ whole genome shotgun (WGS) entry which is preliminary data.</text>
</comment>
<protein>
    <submittedName>
        <fullName evidence="1">Uncharacterized protein</fullName>
    </submittedName>
</protein>
<keyword evidence="2" id="KW-1185">Reference proteome</keyword>
<dbReference type="EMBL" id="JABXBU010002227">
    <property type="protein sequence ID" value="KAF8774009.1"/>
    <property type="molecule type" value="Genomic_DNA"/>
</dbReference>
<proteinExistence type="predicted"/>
<gene>
    <name evidence="1" type="ORF">HNY73_016612</name>
</gene>
<dbReference type="Proteomes" id="UP000807504">
    <property type="component" value="Unassembled WGS sequence"/>
</dbReference>
<evidence type="ECO:0000313" key="2">
    <source>
        <dbReference type="Proteomes" id="UP000807504"/>
    </source>
</evidence>
<reference evidence="1" key="1">
    <citation type="journal article" date="2020" name="bioRxiv">
        <title>Chromosome-level reference genome of the European wasp spider Argiope bruennichi: a resource for studies on range expansion and evolutionary adaptation.</title>
        <authorList>
            <person name="Sheffer M.M."/>
            <person name="Hoppe A."/>
            <person name="Krehenwinkel H."/>
            <person name="Uhl G."/>
            <person name="Kuss A.W."/>
            <person name="Jensen L."/>
            <person name="Jensen C."/>
            <person name="Gillespie R.G."/>
            <person name="Hoff K.J."/>
            <person name="Prost S."/>
        </authorList>
    </citation>
    <scope>NUCLEOTIDE SEQUENCE</scope>
</reference>